<organism evidence="2 3">
    <name type="scientific">Penicillium oxalicum (strain 114-2 / CGMCC 5302)</name>
    <name type="common">Penicillium decumbens</name>
    <dbReference type="NCBI Taxonomy" id="933388"/>
    <lineage>
        <taxon>Eukaryota</taxon>
        <taxon>Fungi</taxon>
        <taxon>Dikarya</taxon>
        <taxon>Ascomycota</taxon>
        <taxon>Pezizomycotina</taxon>
        <taxon>Eurotiomycetes</taxon>
        <taxon>Eurotiomycetidae</taxon>
        <taxon>Eurotiales</taxon>
        <taxon>Aspergillaceae</taxon>
        <taxon>Penicillium</taxon>
    </lineage>
</organism>
<feature type="region of interest" description="Disordered" evidence="1">
    <location>
        <begin position="15"/>
        <end position="37"/>
    </location>
</feature>
<evidence type="ECO:0000313" key="3">
    <source>
        <dbReference type="Proteomes" id="UP000019376"/>
    </source>
</evidence>
<proteinExistence type="predicted"/>
<feature type="compositionally biased region" description="Polar residues" evidence="1">
    <location>
        <begin position="17"/>
        <end position="30"/>
    </location>
</feature>
<name>S8AX38_PENO1</name>
<dbReference type="EMBL" id="KB644412">
    <property type="protein sequence ID" value="EPS30878.1"/>
    <property type="molecule type" value="Genomic_DNA"/>
</dbReference>
<dbReference type="Proteomes" id="UP000019376">
    <property type="component" value="Unassembled WGS sequence"/>
</dbReference>
<protein>
    <submittedName>
        <fullName evidence="2">Uncharacterized protein</fullName>
    </submittedName>
</protein>
<sequence length="66" mass="7178">MLACTERVPLSPYTAIGDTSRSLQKNNNTCPERLGPGDPERSQVAAAYLSNFHSIVILTGEETREA</sequence>
<evidence type="ECO:0000256" key="1">
    <source>
        <dbReference type="SAM" id="MobiDB-lite"/>
    </source>
</evidence>
<evidence type="ECO:0000313" key="2">
    <source>
        <dbReference type="EMBL" id="EPS30878.1"/>
    </source>
</evidence>
<gene>
    <name evidence="2" type="ORF">PDE_05830</name>
</gene>
<accession>S8AX38</accession>
<dbReference type="HOGENOM" id="CLU_2831969_0_0_1"/>
<dbReference type="AlphaFoldDB" id="S8AX38"/>
<keyword evidence="3" id="KW-1185">Reference proteome</keyword>
<reference evidence="2 3" key="1">
    <citation type="journal article" date="2013" name="PLoS ONE">
        <title>Genomic and secretomic analyses reveal unique features of the lignocellulolytic enzyme system of Penicillium decumbens.</title>
        <authorList>
            <person name="Liu G."/>
            <person name="Zhang L."/>
            <person name="Wei X."/>
            <person name="Zou G."/>
            <person name="Qin Y."/>
            <person name="Ma L."/>
            <person name="Li J."/>
            <person name="Zheng H."/>
            <person name="Wang S."/>
            <person name="Wang C."/>
            <person name="Xun L."/>
            <person name="Zhao G.-P."/>
            <person name="Zhou Z."/>
            <person name="Qu Y."/>
        </authorList>
    </citation>
    <scope>NUCLEOTIDE SEQUENCE [LARGE SCALE GENOMIC DNA]</scope>
    <source>
        <strain evidence="3">114-2 / CGMCC 5302</strain>
    </source>
</reference>